<reference evidence="4" key="1">
    <citation type="submission" date="2011-07" db="EMBL/GenBank/DDBJ databases">
        <authorList>
            <consortium name="Caenorhabditis brenneri Sequencing and Analysis Consortium"/>
            <person name="Wilson R.K."/>
        </authorList>
    </citation>
    <scope>NUCLEOTIDE SEQUENCE [LARGE SCALE GENOMIC DNA]</scope>
    <source>
        <strain evidence="4">PB2801</strain>
    </source>
</reference>
<gene>
    <name evidence="3" type="ORF">CAEBREN_18340</name>
</gene>
<name>G0MT98_CAEBE</name>
<protein>
    <submittedName>
        <fullName evidence="3">Uncharacterized protein</fullName>
    </submittedName>
</protein>
<keyword evidence="1" id="KW-0472">Membrane</keyword>
<accession>G0MT98</accession>
<evidence type="ECO:0000256" key="2">
    <source>
        <dbReference type="SAM" id="SignalP"/>
    </source>
</evidence>
<sequence>MNYLLLFSVILLTFQLSSWAIIKDKDFTLEEQCSAVINKERLEKKLEPWVCSVAHQLKKKILQKVDKELIERFRKQFNGTCPPEKVDGFTVVTRGYGPRETSIPPENLMVPEVKRAACILGKCPGDTYFVFIENGISLKLSISIFAVIGVFFLNQFY</sequence>
<keyword evidence="1" id="KW-0812">Transmembrane</keyword>
<proteinExistence type="predicted"/>
<dbReference type="EMBL" id="GL379811">
    <property type="protein sequence ID" value="EGT43722.1"/>
    <property type="molecule type" value="Genomic_DNA"/>
</dbReference>
<keyword evidence="1" id="KW-1133">Transmembrane helix</keyword>
<evidence type="ECO:0000313" key="4">
    <source>
        <dbReference type="Proteomes" id="UP000008068"/>
    </source>
</evidence>
<evidence type="ECO:0000256" key="1">
    <source>
        <dbReference type="SAM" id="Phobius"/>
    </source>
</evidence>
<keyword evidence="2" id="KW-0732">Signal</keyword>
<feature type="signal peptide" evidence="2">
    <location>
        <begin position="1"/>
        <end position="20"/>
    </location>
</feature>
<dbReference type="HOGENOM" id="CLU_1679484_0_0_1"/>
<dbReference type="InParanoid" id="G0MT98"/>
<evidence type="ECO:0000313" key="3">
    <source>
        <dbReference type="EMBL" id="EGT43722.1"/>
    </source>
</evidence>
<organism evidence="4">
    <name type="scientific">Caenorhabditis brenneri</name>
    <name type="common">Nematode worm</name>
    <dbReference type="NCBI Taxonomy" id="135651"/>
    <lineage>
        <taxon>Eukaryota</taxon>
        <taxon>Metazoa</taxon>
        <taxon>Ecdysozoa</taxon>
        <taxon>Nematoda</taxon>
        <taxon>Chromadorea</taxon>
        <taxon>Rhabditida</taxon>
        <taxon>Rhabditina</taxon>
        <taxon>Rhabditomorpha</taxon>
        <taxon>Rhabditoidea</taxon>
        <taxon>Rhabditidae</taxon>
        <taxon>Peloderinae</taxon>
        <taxon>Caenorhabditis</taxon>
    </lineage>
</organism>
<feature type="transmembrane region" description="Helical" evidence="1">
    <location>
        <begin position="128"/>
        <end position="153"/>
    </location>
</feature>
<dbReference type="AlphaFoldDB" id="G0MT98"/>
<dbReference type="Proteomes" id="UP000008068">
    <property type="component" value="Unassembled WGS sequence"/>
</dbReference>
<feature type="chain" id="PRO_5003404519" evidence="2">
    <location>
        <begin position="21"/>
        <end position="157"/>
    </location>
</feature>
<keyword evidence="4" id="KW-1185">Reference proteome</keyword>